<dbReference type="Gene3D" id="3.10.450.50">
    <property type="match status" value="1"/>
</dbReference>
<organism evidence="2 3">
    <name type="scientific">Rhizorhabdus histidinilytica</name>
    <dbReference type="NCBI Taxonomy" id="439228"/>
    <lineage>
        <taxon>Bacteria</taxon>
        <taxon>Pseudomonadati</taxon>
        <taxon>Pseudomonadota</taxon>
        <taxon>Alphaproteobacteria</taxon>
        <taxon>Sphingomonadales</taxon>
        <taxon>Sphingomonadaceae</taxon>
        <taxon>Rhizorhabdus</taxon>
    </lineage>
</organism>
<keyword evidence="3" id="KW-1185">Reference proteome</keyword>
<dbReference type="OrthoDB" id="7851780at2"/>
<dbReference type="RefSeq" id="WP_079646526.1">
    <property type="nucleotide sequence ID" value="NZ_FUYM01000001.1"/>
</dbReference>
<dbReference type="EMBL" id="FUYM01000001">
    <property type="protein sequence ID" value="SKB30153.1"/>
    <property type="molecule type" value="Genomic_DNA"/>
</dbReference>
<accession>A0A1T5A660</accession>
<protein>
    <recommendedName>
        <fullName evidence="1">SnoaL-like domain-containing protein</fullName>
    </recommendedName>
</protein>
<dbReference type="Pfam" id="PF13577">
    <property type="entry name" value="SnoaL_4"/>
    <property type="match status" value="1"/>
</dbReference>
<name>A0A1T5A660_9SPHN</name>
<evidence type="ECO:0000313" key="3">
    <source>
        <dbReference type="Proteomes" id="UP000189818"/>
    </source>
</evidence>
<evidence type="ECO:0000313" key="2">
    <source>
        <dbReference type="EMBL" id="SKB30153.1"/>
    </source>
</evidence>
<sequence length="147" mass="16679">MDAIETLLAIEEVRAVKARYFRCVDTKDWAGFAALFAEDALFDISDDVPGGVIRGRAAIVEAASTPLARCRSVHHGHCPEVEILSPTEARAIWAMEDILRWDDDDPAAPLRRLHGFGHYHESYEKRDGRWLITTMKLTRLIVDHEPR</sequence>
<dbReference type="AlphaFoldDB" id="A0A1T5A660"/>
<dbReference type="SUPFAM" id="SSF54427">
    <property type="entry name" value="NTF2-like"/>
    <property type="match status" value="1"/>
</dbReference>
<reference evidence="3" key="1">
    <citation type="submission" date="2017-02" db="EMBL/GenBank/DDBJ databases">
        <authorList>
            <person name="Varghese N."/>
            <person name="Submissions S."/>
        </authorList>
    </citation>
    <scope>NUCLEOTIDE SEQUENCE [LARGE SCALE GENOMIC DNA]</scope>
    <source>
        <strain evidence="3">UM2</strain>
    </source>
</reference>
<evidence type="ECO:0000259" key="1">
    <source>
        <dbReference type="Pfam" id="PF13577"/>
    </source>
</evidence>
<dbReference type="InterPro" id="IPR032710">
    <property type="entry name" value="NTF2-like_dom_sf"/>
</dbReference>
<dbReference type="STRING" id="439228.SAMN06295920_101603"/>
<dbReference type="Proteomes" id="UP000189818">
    <property type="component" value="Unassembled WGS sequence"/>
</dbReference>
<dbReference type="NCBIfam" id="TIGR02246">
    <property type="entry name" value="SgcJ/EcaC family oxidoreductase"/>
    <property type="match status" value="1"/>
</dbReference>
<dbReference type="InterPro" id="IPR011944">
    <property type="entry name" value="Steroid_delta5-4_isomerase"/>
</dbReference>
<gene>
    <name evidence="2" type="ORF">SAMN06295920_101603</name>
</gene>
<feature type="domain" description="SnoaL-like" evidence="1">
    <location>
        <begin position="6"/>
        <end position="136"/>
    </location>
</feature>
<dbReference type="InterPro" id="IPR037401">
    <property type="entry name" value="SnoaL-like"/>
</dbReference>
<proteinExistence type="predicted"/>